<evidence type="ECO:0000256" key="1">
    <source>
        <dbReference type="SAM" id="SignalP"/>
    </source>
</evidence>
<proteinExistence type="predicted"/>
<dbReference type="Proteomes" id="UP000824204">
    <property type="component" value="Unassembled WGS sequence"/>
</dbReference>
<evidence type="ECO:0000313" key="2">
    <source>
        <dbReference type="EMBL" id="HIX08254.1"/>
    </source>
</evidence>
<gene>
    <name evidence="2" type="ORF">H9741_07285</name>
</gene>
<protein>
    <recommendedName>
        <fullName evidence="4">DUF5011 domain-containing protein</fullName>
    </recommendedName>
</protein>
<evidence type="ECO:0008006" key="4">
    <source>
        <dbReference type="Google" id="ProtNLM"/>
    </source>
</evidence>
<comment type="caution">
    <text evidence="2">The sequence shown here is derived from an EMBL/GenBank/DDBJ whole genome shotgun (WGS) entry which is preliminary data.</text>
</comment>
<dbReference type="Gene3D" id="2.60.40.10">
    <property type="entry name" value="Immunoglobulins"/>
    <property type="match status" value="1"/>
</dbReference>
<name>A0A9D1V901_9FIRM</name>
<dbReference type="EMBL" id="DXFX01000094">
    <property type="protein sequence ID" value="HIX08254.1"/>
    <property type="molecule type" value="Genomic_DNA"/>
</dbReference>
<sequence length="1411" mass="156024">MKARRLLIALLLCCMLAFTGVAFAACDSQGGETQLEGFSVPEQVTAVYGETFEAEDLVVKDSAGNVYEVSVKVTCGGQEVQLTSGKFMIDKMQDYTITYEVRVSDTDVRTLTTVVKVSSTVKPVITVGAGLLDCYEINDTVTLPEVTAKDVSGAVLTPDVEVYLTGETDTKIEVADNSFTATEAGEYELRITATDSLGNKAEEVISFGVRTPAIDYEIESFDSSVSVYNLRAGSYSEDLLSGYTTEQIGGRTGYGGGFAWFSSKNTGGIVQAYPGISLLPRMSKDDVSDAYIEGYTDVIIRMYLDYGAERNVYRIWNGKGTQQRLATLQPRTWTDVRIDITDFFDNYDLLNGGVDENGNPVQLFYIPNHEQETADNTRADITVYIDTIFVAKEETFTIVDGSVADTAETGGQLDVSGLSISLDGEKFSFSVLDPLGNVLPVQDGKVNVEMYGVYTVNVILDSLTKFGSASATVQVTPTVAYLEELITELKEISDPASQEYTQTAALLSAAYEALPEADKAELSLKTDYLFALMEGNKDYLQRPQNEASYIEKFDDLLCALNVSCFSGPTALKTGFTEEAIGGIESLNGGYAWISSARIDNGAYKEYPGLNFVPRISKAEAQAYLDAGLTKIAMRCYLDGAVNSHKILEKWDGQISVDWILPQTWSVVYFDLARFIAGYDSIVDGTQQMFFIANDTNPEIFTLYIDYIKVVTAEEVATDADVVEGFVNEDSVNTFYAYDGTYLQTGYYTYPVGGKEPSFGSGFWYMTSYRKDNGALKQNPNMWTSGFSMSKETLNTLLSQGYNTLEMTCYLESNVDRDIFEKWSGTNNKVMTLKQNSWNTVQFDLAKFVQYYDEIIQNDKKSVFFISNNETDESGALINSFRLYVDCFRVGKVELPDEDLIKFTENNLGNSANYVYDNILKKYLTISYWTDSVGEKQPANGGFLKAEVPVGGAPALWSIGGITMTQTQLKAFLDAGMNVLEITVYADSDQTFTAYEKYDGSNVLLGSVKGKEWTTLRIDLQKVYDNYSRLNSESIMFFWLDEAATAGYNFYIDTMRVARYEEPEAANPFAVINFNSAATADLCETSHSGTQTESGFTTEAVGGESEGYFYYTPTAVGTGYNKEYIALWLNEGAVAMSKERAQALLSAGYTQIALRYYYTATALEEDANVNLHIYQIKSGGETIDLGALQTDKWSYVYLDMAAFVENYDAVSTHGSKFLQIANVGCKVDFTIYFDTMKAENPSSVINFNDPDTAELCETWHSNTQTESGFTTEAVGGESNGYFYYTPTAVGTGYNKEYIALWMYKGAILMSKAHAQELLDGGATKIVLRYYYTATALEESADVNLHIYQIKSGGETIDLGALQTDQWATLELDLAAFIENYDAINTYESKFLQIANTGCKVDFTICFDTMIVA</sequence>
<reference evidence="2" key="1">
    <citation type="journal article" date="2021" name="PeerJ">
        <title>Extensive microbial diversity within the chicken gut microbiome revealed by metagenomics and culture.</title>
        <authorList>
            <person name="Gilroy R."/>
            <person name="Ravi A."/>
            <person name="Getino M."/>
            <person name="Pursley I."/>
            <person name="Horton D.L."/>
            <person name="Alikhan N.F."/>
            <person name="Baker D."/>
            <person name="Gharbi K."/>
            <person name="Hall N."/>
            <person name="Watson M."/>
            <person name="Adriaenssens E.M."/>
            <person name="Foster-Nyarko E."/>
            <person name="Jarju S."/>
            <person name="Secka A."/>
            <person name="Antonio M."/>
            <person name="Oren A."/>
            <person name="Chaudhuri R.R."/>
            <person name="La Ragione R."/>
            <person name="Hildebrand F."/>
            <person name="Pallen M.J."/>
        </authorList>
    </citation>
    <scope>NUCLEOTIDE SEQUENCE</scope>
    <source>
        <strain evidence="2">811</strain>
    </source>
</reference>
<feature type="signal peptide" evidence="1">
    <location>
        <begin position="1"/>
        <end position="24"/>
    </location>
</feature>
<keyword evidence="1" id="KW-0732">Signal</keyword>
<dbReference type="InterPro" id="IPR013783">
    <property type="entry name" value="Ig-like_fold"/>
</dbReference>
<reference evidence="2" key="2">
    <citation type="submission" date="2021-04" db="EMBL/GenBank/DDBJ databases">
        <authorList>
            <person name="Gilroy R."/>
        </authorList>
    </citation>
    <scope>NUCLEOTIDE SEQUENCE</scope>
    <source>
        <strain evidence="2">811</strain>
    </source>
</reference>
<feature type="chain" id="PRO_5039138345" description="DUF5011 domain-containing protein" evidence="1">
    <location>
        <begin position="25"/>
        <end position="1411"/>
    </location>
</feature>
<dbReference type="PROSITE" id="PS51257">
    <property type="entry name" value="PROKAR_LIPOPROTEIN"/>
    <property type="match status" value="1"/>
</dbReference>
<accession>A0A9D1V901</accession>
<evidence type="ECO:0000313" key="3">
    <source>
        <dbReference type="Proteomes" id="UP000824204"/>
    </source>
</evidence>
<organism evidence="2 3">
    <name type="scientific">Candidatus Borkfalkia faecipullorum</name>
    <dbReference type="NCBI Taxonomy" id="2838510"/>
    <lineage>
        <taxon>Bacteria</taxon>
        <taxon>Bacillati</taxon>
        <taxon>Bacillota</taxon>
        <taxon>Clostridia</taxon>
        <taxon>Christensenellales</taxon>
        <taxon>Christensenellaceae</taxon>
        <taxon>Candidatus Borkfalkia</taxon>
    </lineage>
</organism>